<name>Q5ZIN5_CHICK</name>
<protein>
    <submittedName>
        <fullName evidence="2">Uncharacterized protein</fullName>
    </submittedName>
</protein>
<feature type="compositionally biased region" description="Polar residues" evidence="1">
    <location>
        <begin position="30"/>
        <end position="44"/>
    </location>
</feature>
<evidence type="ECO:0000256" key="1">
    <source>
        <dbReference type="SAM" id="MobiDB-lite"/>
    </source>
</evidence>
<reference evidence="2" key="1">
    <citation type="journal article" date="2005" name="Genome Biol.">
        <title>Full-length cDNAs from chicken bursal lymphocytes to facilitate gene function analysis.</title>
        <authorList>
            <person name="Caldwell R.B."/>
            <person name="Kierzek A.M."/>
            <person name="Arakawa H."/>
            <person name="Bezzubov Y."/>
            <person name="Zaim J."/>
            <person name="Fiedler P."/>
            <person name="Kutter S."/>
            <person name="Blagodatski A."/>
            <person name="Kostovska D."/>
            <person name="Koter M."/>
            <person name="Plachy J."/>
            <person name="Carninci P."/>
            <person name="Hayashizaki Y."/>
            <person name="Buerstedde J.M."/>
        </authorList>
    </citation>
    <scope>NUCLEOTIDE SEQUENCE</scope>
    <source>
        <strain evidence="2">CB</strain>
        <tissue evidence="2">Bursa</tissue>
    </source>
</reference>
<feature type="region of interest" description="Disordered" evidence="1">
    <location>
        <begin position="1"/>
        <end position="44"/>
    </location>
</feature>
<organism evidence="2">
    <name type="scientific">Gallus gallus</name>
    <name type="common">Chicken</name>
    <dbReference type="NCBI Taxonomy" id="9031"/>
    <lineage>
        <taxon>Eukaryota</taxon>
        <taxon>Metazoa</taxon>
        <taxon>Chordata</taxon>
        <taxon>Craniata</taxon>
        <taxon>Vertebrata</taxon>
        <taxon>Euteleostomi</taxon>
        <taxon>Archelosauria</taxon>
        <taxon>Archosauria</taxon>
        <taxon>Dinosauria</taxon>
        <taxon>Saurischia</taxon>
        <taxon>Theropoda</taxon>
        <taxon>Coelurosauria</taxon>
        <taxon>Aves</taxon>
        <taxon>Neognathae</taxon>
        <taxon>Galloanserae</taxon>
        <taxon>Galliformes</taxon>
        <taxon>Phasianidae</taxon>
        <taxon>Phasianinae</taxon>
        <taxon>Gallus</taxon>
    </lineage>
</organism>
<gene>
    <name evidence="2" type="ORF">RCJMB04_24k22</name>
</gene>
<sequence length="44" mass="4983">MFLHPLNAGGSRSLPAPNRSHRGRNRRLVSPNQPARESWSSRCQ</sequence>
<evidence type="ECO:0000313" key="2">
    <source>
        <dbReference type="EMBL" id="CAG32408.1"/>
    </source>
</evidence>
<proteinExistence type="evidence at transcript level"/>
<dbReference type="EMBL" id="AJ720749">
    <property type="protein sequence ID" value="CAG32408.1"/>
    <property type="molecule type" value="mRNA"/>
</dbReference>
<dbReference type="AlphaFoldDB" id="Q5ZIN5"/>
<accession>Q5ZIN5</accession>